<evidence type="ECO:0000313" key="2">
    <source>
        <dbReference type="Proteomes" id="UP000262699"/>
    </source>
</evidence>
<gene>
    <name evidence="1" type="ORF">DEP91_00870</name>
</gene>
<dbReference type="AlphaFoldDB" id="A0A3D0WAE2"/>
<evidence type="ECO:0000313" key="1">
    <source>
        <dbReference type="EMBL" id="HCB74723.1"/>
    </source>
</evidence>
<organism evidence="1 2">
    <name type="scientific">Sphingomonas bacterium</name>
    <dbReference type="NCBI Taxonomy" id="1895847"/>
    <lineage>
        <taxon>Bacteria</taxon>
        <taxon>Pseudomonadati</taxon>
        <taxon>Pseudomonadota</taxon>
        <taxon>Alphaproteobacteria</taxon>
        <taxon>Sphingomonadales</taxon>
        <taxon>Sphingomonadaceae</taxon>
        <taxon>Sphingomonas</taxon>
    </lineage>
</organism>
<dbReference type="EMBL" id="DOYJ01000030">
    <property type="protein sequence ID" value="HCB74723.1"/>
    <property type="molecule type" value="Genomic_DNA"/>
</dbReference>
<sequence length="189" mass="20980">MDFIEVGRADIVSLCKAKIVDYHEPDEVFISTRTGLVLHPDSVTSLGAKAFNSAGITNANIHRLRARKAVEVVETLVEAVFSGEMIGSQTSWIETILTLAAERMGHMSPESLRPYLNYVLKRRIEKSDANAVAKLKTKRRQLEAHVGTLARRLSQHCELHRAARLIADLRNEEAASALRRIADELLLGA</sequence>
<dbReference type="Proteomes" id="UP000262699">
    <property type="component" value="Unassembled WGS sequence"/>
</dbReference>
<proteinExistence type="predicted"/>
<reference evidence="1 2" key="1">
    <citation type="journal article" date="2018" name="Nat. Biotechnol.">
        <title>A standardized bacterial taxonomy based on genome phylogeny substantially revises the tree of life.</title>
        <authorList>
            <person name="Parks D.H."/>
            <person name="Chuvochina M."/>
            <person name="Waite D.W."/>
            <person name="Rinke C."/>
            <person name="Skarshewski A."/>
            <person name="Chaumeil P.A."/>
            <person name="Hugenholtz P."/>
        </authorList>
    </citation>
    <scope>NUCLEOTIDE SEQUENCE [LARGE SCALE GENOMIC DNA]</scope>
    <source>
        <strain evidence="1">UBA9015</strain>
    </source>
</reference>
<name>A0A3D0WAE2_9SPHN</name>
<protein>
    <submittedName>
        <fullName evidence="1">Uncharacterized protein</fullName>
    </submittedName>
</protein>
<comment type="caution">
    <text evidence="1">The sequence shown here is derived from an EMBL/GenBank/DDBJ whole genome shotgun (WGS) entry which is preliminary data.</text>
</comment>
<accession>A0A3D0WAE2</accession>